<dbReference type="PANTHER" id="PTHR45527">
    <property type="entry name" value="NONRIBOSOMAL PEPTIDE SYNTHETASE"/>
    <property type="match status" value="1"/>
</dbReference>
<protein>
    <recommendedName>
        <fullName evidence="2">Carrier domain-containing protein</fullName>
    </recommendedName>
</protein>
<gene>
    <name evidence="3" type="ORF">B0X70_21300</name>
</gene>
<feature type="coiled-coil region" evidence="1">
    <location>
        <begin position="1470"/>
        <end position="1497"/>
    </location>
</feature>
<dbReference type="Pfam" id="PF00550">
    <property type="entry name" value="PP-binding"/>
    <property type="match status" value="2"/>
</dbReference>
<dbReference type="CDD" id="cd19531">
    <property type="entry name" value="LCL_NRPS-like"/>
    <property type="match status" value="1"/>
</dbReference>
<evidence type="ECO:0000259" key="2">
    <source>
        <dbReference type="PROSITE" id="PS50075"/>
    </source>
</evidence>
<dbReference type="Pfam" id="PF00668">
    <property type="entry name" value="Condensation"/>
    <property type="match status" value="2"/>
</dbReference>
<reference evidence="3 4" key="1">
    <citation type="submission" date="2017-03" db="EMBL/GenBank/DDBJ databases">
        <title>Genome comparison of Photorhabdus luminescens strain 0813-124 phase variants.</title>
        <authorList>
            <person name="Chien C.-C."/>
            <person name="Chen W.-J."/>
            <person name="Shih M.-C."/>
            <person name="Hsieh F.-C."/>
        </authorList>
    </citation>
    <scope>NUCLEOTIDE SEQUENCE [LARGE SCALE GENOMIC DNA]</scope>
    <source>
        <strain evidence="3 4">0813-124 phase II</strain>
    </source>
</reference>
<dbReference type="PANTHER" id="PTHR45527:SF1">
    <property type="entry name" value="FATTY ACID SYNTHASE"/>
    <property type="match status" value="1"/>
</dbReference>
<name>A0ABX8LYX7_9GAMM</name>
<dbReference type="Proteomes" id="UP000693715">
    <property type="component" value="Chromosome"/>
</dbReference>
<dbReference type="NCBIfam" id="NF003417">
    <property type="entry name" value="PRK04813.1"/>
    <property type="match status" value="2"/>
</dbReference>
<dbReference type="SMART" id="SM00823">
    <property type="entry name" value="PKS_PP"/>
    <property type="match status" value="2"/>
</dbReference>
<dbReference type="CDD" id="cd05930">
    <property type="entry name" value="A_NRPS"/>
    <property type="match status" value="1"/>
</dbReference>
<dbReference type="InterPro" id="IPR001242">
    <property type="entry name" value="Condensation_dom"/>
</dbReference>
<dbReference type="Pfam" id="PF00501">
    <property type="entry name" value="AMP-binding"/>
    <property type="match status" value="2"/>
</dbReference>
<dbReference type="PROSITE" id="PS50075">
    <property type="entry name" value="CARRIER"/>
    <property type="match status" value="2"/>
</dbReference>
<keyword evidence="4" id="KW-1185">Reference proteome</keyword>
<dbReference type="InterPro" id="IPR020806">
    <property type="entry name" value="PKS_PP-bd"/>
</dbReference>
<evidence type="ECO:0000256" key="1">
    <source>
        <dbReference type="SAM" id="Coils"/>
    </source>
</evidence>
<accession>A0ABX8LYX7</accession>
<feature type="domain" description="Carrier" evidence="2">
    <location>
        <begin position="969"/>
        <end position="1044"/>
    </location>
</feature>
<dbReference type="InterPro" id="IPR025110">
    <property type="entry name" value="AMP-bd_C"/>
</dbReference>
<dbReference type="Pfam" id="PF13193">
    <property type="entry name" value="AMP-binding_C"/>
    <property type="match status" value="1"/>
</dbReference>
<evidence type="ECO:0000313" key="3">
    <source>
        <dbReference type="EMBL" id="QXF35443.1"/>
    </source>
</evidence>
<dbReference type="RefSeq" id="WP_217470299.1">
    <property type="nucleotide sequence ID" value="NZ_CP020335.1"/>
</dbReference>
<keyword evidence="1" id="KW-0175">Coiled coil</keyword>
<dbReference type="NCBIfam" id="TIGR01733">
    <property type="entry name" value="AA-adenyl-dom"/>
    <property type="match status" value="2"/>
</dbReference>
<dbReference type="InterPro" id="IPR020845">
    <property type="entry name" value="AMP-binding_CS"/>
</dbReference>
<dbReference type="InterPro" id="IPR009081">
    <property type="entry name" value="PP-bd_ACP"/>
</dbReference>
<feature type="domain" description="Carrier" evidence="2">
    <location>
        <begin position="2047"/>
        <end position="2122"/>
    </location>
</feature>
<evidence type="ECO:0000313" key="4">
    <source>
        <dbReference type="Proteomes" id="UP000693715"/>
    </source>
</evidence>
<sequence>MPMLLSNTQERFFYEWKLTPNSPAFNTPLVFKIQGNINVSALNSVLASVVKRHNTLRTVFIEVNDKVFQKILDDLVPEMELVDLTDIPSYKQNEVKIDTINKIISKPFDLTKAPLFKFCLIKLSSEKFYLVFNLHHIITDGYSANFILQDLSFHYNQFIIKNSVILPNINISINDYLDYEENLINKSEGFKEGIKFWLSELKGAELLINLYDKTAEETTYDFNGKRYYFDISDELTHRIKIISKKVGVTTFILLTGLFSILIRYYTGQDNITLGYTKSNRNKMFSNLFACLLNQLPMRIKLNGDLTFSQLLERIKKNRKNARQYENVPTNIILRSLRKQENASILRLYNVSILRTNFVTSGINFTNACSESILIDTKTSKDDLTFIYDEGDSLQFAFEYKTALFSDEYIIEMAHSFTTLLENMLKNPDSKIRNMQILEDQRLKEKIQINIEPRIDRLPNLTIYDLFNKQVSLVPNHVAIETSHIKLTYAELNQEINSLTNFLKEKLIKSNINKKLIGLCFDRNYYMVVSILTALRLGIGYLPLDPGYPEERLKYISQDADLELILTNTNVFNNNNSLKSINCDLICVDSIESQVKNAVINYPISPDDLAYVIYTSGSTGKPKGVKISQTNIISFVLSAIIEFNFQKEDSFLGITSWSFDIFLLEILLPLLTGGKYILYDQSDKNDFKKISEFIKQKKPTFVQATPTFWESILTFLTGYKNKIKILCGGEPLTTSVKNGLLNISPNVWNVYGPTETTIWSTVYKLSNDKAIKIGYPFNNTELYVLNKDLNLLPTGVIGELYIGGLGVGQGYLNQGILTKKHFLQNPFSNYSNKLSPIIYKTGDLVKSGKNGVLEYISRCDSQVKVRGHRIELGEIEKAIELEEKIAKAIVVVVDTNNGKQLFAYYITKNKNIVDPTIIRQKVQLHLPYYMVPTHFIALQQFPTLPSGKIDRKKISILKPQSGIVEKYDEESFTETEKQIANIWKNILDISSLTHEQTFFELGGDSITATKVIYRIEDYLKITLSIRSIFEHSTIKSLSEFIDNNIIKNTHAISIKPIPSHIKLLSLKSPLSDAQKRLWFLYKLNKQSPVYNISEAFMLNGEVNVIAIKYALEQLTKRHETLQGRFIDTDGVTIQQYDKDPHLNFQVIDLSTSENLKRESISDIISNESNKYFKLEEESPFRALLISIKKKKHILVVSLHHIISDGWSMGILLKEFAILYKNYVVQDSGTLPPLKYKFSDYVVWRNERLNSSYIKEGINYWKKRLEGSPALLSLPTDYPRPPIFSHQGKRASLSISKQLSDRLNLLCNEHNVTLFMLLLAALKTLLFRYTGQKDIVVGTLVANRSHPDFEDIVGFFVNTLAIRTELDEKFTFHETLNIIKNNTLKDFSNQEVPFESIIEAINPTRSLSYTPLFQVLFVLQNTLPRNIDLSPLKIELIDPQLNVAKYDLTLSLNPTIQGLRGYIEYSTDLFTEESIINIIDNYKNLLEKLTQNIDEKLSSIDFICSKQKNNILTEYSGSNKKYNLKKDIIQRFEEQATQYPNNTAIIDNKAHTSIDYQTLTKEVEILARYLQSLGIKKQDKVAICLQRSESQIKIILAVLKIGAICVPIDNAMPKSRILSILHDVTPAILISKHIGEIESYDYSNIQCCQVAELLHSAFNLNISNSYIERNNNFNTTDLAYIIYTSGSTGEPKGVGITRGCLSNLIDYHIADLKQDTPISTLYYSPLTFDVSFQELFSTLSCGGTLHIIHEDQRSDFRWLSSYIDNKKIERIFLPYVALNILSETATSINIFPKQLKHVITAGEKLVVTPSIRTFFSKLPGANLHNHYGPAETHVVTEFILTGQPETWPDSPPIGKPIRNAEIYILDSNLQPLPIGGIGEIFIGGIPVSPGYINKVDETVARFLFNPYSNDAFNLYRTGDMGYWRFDGNIQYIGRQDYQIKNRGFRIELGEIESVLDKSKYIKKAAVINKPLGQEKVRIVAFCIVNETNLSSENYIEIIFNDLKESLPDYMLPAKIFIVKELPITANGKINRKKLLSVKEENEVKKVNNKNLNEYERKVFLIWQEVLGHDKFIITDNFFDVGGNSLAMVRVQNALSKEFNKEINLIEMFKYTTVSSISKYLNTPHIETNKNQSIASEKLILRKQFLLRKQNNKS</sequence>
<dbReference type="PROSITE" id="PS00455">
    <property type="entry name" value="AMP_BINDING"/>
    <property type="match status" value="2"/>
</dbReference>
<dbReference type="InterPro" id="IPR010071">
    <property type="entry name" value="AA_adenyl_dom"/>
</dbReference>
<organism evidence="3 4">
    <name type="scientific">Photorhabdus akhurstii</name>
    <dbReference type="NCBI Taxonomy" id="171438"/>
    <lineage>
        <taxon>Bacteria</taxon>
        <taxon>Pseudomonadati</taxon>
        <taxon>Pseudomonadota</taxon>
        <taxon>Gammaproteobacteria</taxon>
        <taxon>Enterobacterales</taxon>
        <taxon>Morganellaceae</taxon>
        <taxon>Photorhabdus</taxon>
    </lineage>
</organism>
<dbReference type="InterPro" id="IPR000873">
    <property type="entry name" value="AMP-dep_synth/lig_dom"/>
</dbReference>
<proteinExistence type="predicted"/>
<dbReference type="EMBL" id="CP020335">
    <property type="protein sequence ID" value="QXF35443.1"/>
    <property type="molecule type" value="Genomic_DNA"/>
</dbReference>